<feature type="binding site" evidence="7">
    <location>
        <position position="7"/>
    </location>
    <ligand>
        <name>Mg(2+)</name>
        <dbReference type="ChEBI" id="CHEBI:18420"/>
    </ligand>
</feature>
<feature type="binding site" evidence="6">
    <location>
        <position position="94"/>
    </location>
    <ligand>
        <name>substrate</name>
    </ligand>
</feature>
<evidence type="ECO:0000313" key="8">
    <source>
        <dbReference type="EMBL" id="EQC37059.1"/>
    </source>
</evidence>
<dbReference type="SUPFAM" id="SSF56784">
    <property type="entry name" value="HAD-like"/>
    <property type="match status" value="1"/>
</dbReference>
<dbReference type="STRING" id="1156394.T0QGH5"/>
<feature type="binding site" evidence="6">
    <location>
        <position position="18"/>
    </location>
    <ligand>
        <name>substrate</name>
    </ligand>
</feature>
<evidence type="ECO:0000256" key="3">
    <source>
        <dbReference type="ARBA" id="ARBA00022801"/>
    </source>
</evidence>
<keyword evidence="2 7" id="KW-0479">Metal-binding</keyword>
<dbReference type="OrthoDB" id="10267182at2759"/>
<name>T0QGH5_SAPDV</name>
<organism evidence="8 9">
    <name type="scientific">Saprolegnia diclina (strain VS20)</name>
    <dbReference type="NCBI Taxonomy" id="1156394"/>
    <lineage>
        <taxon>Eukaryota</taxon>
        <taxon>Sar</taxon>
        <taxon>Stramenopiles</taxon>
        <taxon>Oomycota</taxon>
        <taxon>Saprolegniomycetes</taxon>
        <taxon>Saprolegniales</taxon>
        <taxon>Saprolegniaceae</taxon>
        <taxon>Saprolegnia</taxon>
    </lineage>
</organism>
<dbReference type="Proteomes" id="UP000030762">
    <property type="component" value="Unassembled WGS sequence"/>
</dbReference>
<dbReference type="NCBIfam" id="TIGR01488">
    <property type="entry name" value="HAD-SF-IB"/>
    <property type="match status" value="1"/>
</dbReference>
<dbReference type="PANTHER" id="PTHR20889:SF12">
    <property type="entry name" value="LP01149P"/>
    <property type="match status" value="1"/>
</dbReference>
<dbReference type="RefSeq" id="XP_008609221.1">
    <property type="nucleotide sequence ID" value="XM_008610999.1"/>
</dbReference>
<dbReference type="PIRSF" id="PIRSF031051">
    <property type="entry name" value="PyrdxlP_Pase_PHOSPHO2"/>
    <property type="match status" value="1"/>
</dbReference>
<dbReference type="GO" id="GO:0016791">
    <property type="term" value="F:phosphatase activity"/>
    <property type="evidence" value="ECO:0007669"/>
    <property type="project" value="InterPro"/>
</dbReference>
<gene>
    <name evidence="8" type="ORF">SDRG_05286</name>
</gene>
<dbReference type="InterPro" id="IPR023214">
    <property type="entry name" value="HAD_sf"/>
</dbReference>
<evidence type="ECO:0000256" key="5">
    <source>
        <dbReference type="PIRSR" id="PIRSR031051-1"/>
    </source>
</evidence>
<comment type="cofactor">
    <cofactor evidence="1 7">
        <name>Mg(2+)</name>
        <dbReference type="ChEBI" id="CHEBI:18420"/>
    </cofactor>
</comment>
<dbReference type="InParanoid" id="T0QGH5"/>
<dbReference type="NCBIfam" id="TIGR01489">
    <property type="entry name" value="DKMTPPase-SF"/>
    <property type="match status" value="1"/>
</dbReference>
<protein>
    <submittedName>
        <fullName evidence="8">Uncharacterized protein</fullName>
    </submittedName>
</protein>
<evidence type="ECO:0000256" key="1">
    <source>
        <dbReference type="ARBA" id="ARBA00001946"/>
    </source>
</evidence>
<evidence type="ECO:0000256" key="6">
    <source>
        <dbReference type="PIRSR" id="PIRSR031051-2"/>
    </source>
</evidence>
<proteinExistence type="predicted"/>
<feature type="active site" description="Nucleophile" evidence="5">
    <location>
        <position position="7"/>
    </location>
</feature>
<evidence type="ECO:0000313" key="9">
    <source>
        <dbReference type="Proteomes" id="UP000030762"/>
    </source>
</evidence>
<accession>T0QGH5</accession>
<dbReference type="InterPro" id="IPR006384">
    <property type="entry name" value="HAD_hydro_PyrdxlP_Pase-like"/>
</dbReference>
<feature type="active site" description="Proton donor" evidence="5">
    <location>
        <position position="9"/>
    </location>
</feature>
<feature type="binding site" evidence="7">
    <location>
        <position position="9"/>
    </location>
    <ligand>
        <name>Mg(2+)</name>
        <dbReference type="ChEBI" id="CHEBI:18420"/>
    </ligand>
</feature>
<keyword evidence="4 7" id="KW-0460">Magnesium</keyword>
<evidence type="ECO:0000256" key="4">
    <source>
        <dbReference type="ARBA" id="ARBA00022842"/>
    </source>
</evidence>
<keyword evidence="3" id="KW-0378">Hydrolase</keyword>
<dbReference type="OMA" id="HNLADCF"/>
<evidence type="ECO:0000256" key="7">
    <source>
        <dbReference type="PIRSR" id="PIRSR031051-3"/>
    </source>
</evidence>
<sequence>MALVVFDYDWSLINDNSDTFVFKELQPALLDNLKQLTASGVQWTDAVDQTLGQLTSTTREQLIEAIARVPVQPGMLEAVRFAHAQGAEIMIVSDANTVFIESMLALHGLQDIVRPVFTNPGTFDGNILRVHPFHPKADALHGCPKCPVNMCKGAILRSIKAAKSYTKIVYIGDGGGDFCPTSELCSTDYALARAEYELAKRLAASPVSVNVRTWSTGDDIFALFRELLS</sequence>
<reference evidence="8 9" key="1">
    <citation type="submission" date="2012-04" db="EMBL/GenBank/DDBJ databases">
        <title>The Genome Sequence of Saprolegnia declina VS20.</title>
        <authorList>
            <consortium name="The Broad Institute Genome Sequencing Platform"/>
            <person name="Russ C."/>
            <person name="Nusbaum C."/>
            <person name="Tyler B."/>
            <person name="van West P."/>
            <person name="Dieguez-Uribeondo J."/>
            <person name="de Bruijn I."/>
            <person name="Tripathy S."/>
            <person name="Jiang R."/>
            <person name="Young S.K."/>
            <person name="Zeng Q."/>
            <person name="Gargeya S."/>
            <person name="Fitzgerald M."/>
            <person name="Haas B."/>
            <person name="Abouelleil A."/>
            <person name="Alvarado L."/>
            <person name="Arachchi H.M."/>
            <person name="Berlin A."/>
            <person name="Chapman S.B."/>
            <person name="Goldberg J."/>
            <person name="Griggs A."/>
            <person name="Gujja S."/>
            <person name="Hansen M."/>
            <person name="Howarth C."/>
            <person name="Imamovic A."/>
            <person name="Larimer J."/>
            <person name="McCowen C."/>
            <person name="Montmayeur A."/>
            <person name="Murphy C."/>
            <person name="Neiman D."/>
            <person name="Pearson M."/>
            <person name="Priest M."/>
            <person name="Roberts A."/>
            <person name="Saif S."/>
            <person name="Shea T."/>
            <person name="Sisk P."/>
            <person name="Sykes S."/>
            <person name="Wortman J."/>
            <person name="Nusbaum C."/>
            <person name="Birren B."/>
        </authorList>
    </citation>
    <scope>NUCLEOTIDE SEQUENCE [LARGE SCALE GENOMIC DNA]</scope>
    <source>
        <strain evidence="8 9">VS20</strain>
    </source>
</reference>
<dbReference type="Pfam" id="PF06888">
    <property type="entry name" value="Put_Phosphatase"/>
    <property type="match status" value="1"/>
</dbReference>
<dbReference type="VEuPathDB" id="FungiDB:SDRG_05286"/>
<dbReference type="Gene3D" id="3.40.50.1000">
    <property type="entry name" value="HAD superfamily/HAD-like"/>
    <property type="match status" value="1"/>
</dbReference>
<dbReference type="PANTHER" id="PTHR20889">
    <property type="entry name" value="PHOSPHATASE, ORPHAN 1, 2"/>
    <property type="match status" value="1"/>
</dbReference>
<dbReference type="GO" id="GO:0046872">
    <property type="term" value="F:metal ion binding"/>
    <property type="evidence" value="ECO:0007669"/>
    <property type="project" value="UniProtKB-KW"/>
</dbReference>
<feature type="binding site" evidence="7">
    <location>
        <position position="173"/>
    </location>
    <ligand>
        <name>Mg(2+)</name>
        <dbReference type="ChEBI" id="CHEBI:18420"/>
    </ligand>
</feature>
<dbReference type="eggNOG" id="KOG3120">
    <property type="taxonomic scope" value="Eukaryota"/>
</dbReference>
<dbReference type="InterPro" id="IPR016965">
    <property type="entry name" value="Pase_PHOSPHO-typ"/>
</dbReference>
<evidence type="ECO:0000256" key="2">
    <source>
        <dbReference type="ARBA" id="ARBA00022723"/>
    </source>
</evidence>
<dbReference type="EMBL" id="JH767145">
    <property type="protein sequence ID" value="EQC37059.1"/>
    <property type="molecule type" value="Genomic_DNA"/>
</dbReference>
<dbReference type="AlphaFoldDB" id="T0QGH5"/>
<keyword evidence="9" id="KW-1185">Reference proteome</keyword>
<dbReference type="InterPro" id="IPR036412">
    <property type="entry name" value="HAD-like_sf"/>
</dbReference>
<dbReference type="GeneID" id="19946013"/>